<accession>L8JHZ9</accession>
<organism evidence="1 2">
    <name type="scientific">Photobacterium marinum</name>
    <dbReference type="NCBI Taxonomy" id="1056511"/>
    <lineage>
        <taxon>Bacteria</taxon>
        <taxon>Pseudomonadati</taxon>
        <taxon>Pseudomonadota</taxon>
        <taxon>Gammaproteobacteria</taxon>
        <taxon>Vibrionales</taxon>
        <taxon>Vibrionaceae</taxon>
        <taxon>Photobacterium</taxon>
    </lineage>
</organism>
<protein>
    <submittedName>
        <fullName evidence="1">Uncharacterized protein</fullName>
    </submittedName>
</protein>
<reference evidence="1 2" key="1">
    <citation type="submission" date="2012-12" db="EMBL/GenBank/DDBJ databases">
        <title>Genome Assembly of Photobacterium sp. AK15.</title>
        <authorList>
            <person name="Khatri I."/>
            <person name="Vaidya B."/>
            <person name="Srinivas T.N.R."/>
            <person name="Subramanian S."/>
            <person name="Pinnaka A."/>
        </authorList>
    </citation>
    <scope>NUCLEOTIDE SEQUENCE [LARGE SCALE GENOMIC DNA]</scope>
    <source>
        <strain evidence="1 2">AK15</strain>
    </source>
</reference>
<dbReference type="Proteomes" id="UP000011134">
    <property type="component" value="Unassembled WGS sequence"/>
</dbReference>
<dbReference type="PATRIC" id="fig|1056511.3.peg.699"/>
<proteinExistence type="predicted"/>
<keyword evidence="2" id="KW-1185">Reference proteome</keyword>
<gene>
    <name evidence="1" type="ORF">C942_02637</name>
</gene>
<dbReference type="AlphaFoldDB" id="L8JHZ9"/>
<evidence type="ECO:0000313" key="2">
    <source>
        <dbReference type="Proteomes" id="UP000011134"/>
    </source>
</evidence>
<dbReference type="EMBL" id="AMZO01000003">
    <property type="protein sequence ID" value="ELR67129.1"/>
    <property type="molecule type" value="Genomic_DNA"/>
</dbReference>
<name>L8JHZ9_9GAMM</name>
<comment type="caution">
    <text evidence="1">The sequence shown here is derived from an EMBL/GenBank/DDBJ whole genome shotgun (WGS) entry which is preliminary data.</text>
</comment>
<sequence>MLCTFGFATHATLADTIDVRCDIYPKGADEPSGRYFCVYSQRQGYITIDRADGVYYDFMPAGDEVGNYTDRYGNPVYRQSGLGKDGYIFKTKSESVYVYWNTAGLEQ</sequence>
<evidence type="ECO:0000313" key="1">
    <source>
        <dbReference type="EMBL" id="ELR67129.1"/>
    </source>
</evidence>